<dbReference type="Pfam" id="PF04978">
    <property type="entry name" value="MST"/>
    <property type="match status" value="1"/>
</dbReference>
<name>A0A0U3QNC3_9MICC</name>
<dbReference type="KEGG" id="psul:AU252_12215"/>
<feature type="region of interest" description="Disordered" evidence="1">
    <location>
        <begin position="156"/>
        <end position="175"/>
    </location>
</feature>
<sequence length="192" mass="21597">MDQKADLLGYLRIRRADLLSKLDDVSEYDIRRPMTPTATNLLGLVKHVGGVQLEYFSDVFGRPHGREVPWLSEAGEVDDDMWATADESRADIIDFYHFSARQSDATIESLSLDSAGEVPWWTPERRRVTLHQILVHVCVETARHAGHADILRELIDGTAGNGPQDPNMPSRTSEEWAAYRSRIEAAAREAGR</sequence>
<dbReference type="EMBL" id="CP013747">
    <property type="protein sequence ID" value="ALV41828.1"/>
    <property type="molecule type" value="Genomic_DNA"/>
</dbReference>
<dbReference type="AlphaFoldDB" id="A0A0U3QNC3"/>
<evidence type="ECO:0000256" key="1">
    <source>
        <dbReference type="SAM" id="MobiDB-lite"/>
    </source>
</evidence>
<evidence type="ECO:0000313" key="3">
    <source>
        <dbReference type="Proteomes" id="UP000065151"/>
    </source>
</evidence>
<protein>
    <recommendedName>
        <fullName evidence="4">Type I restriction endonuclease subunit M</fullName>
    </recommendedName>
</protein>
<dbReference type="Gene3D" id="1.20.120.450">
    <property type="entry name" value="dinb family like domain"/>
    <property type="match status" value="1"/>
</dbReference>
<dbReference type="InterPro" id="IPR034660">
    <property type="entry name" value="DinB/YfiT-like"/>
</dbReference>
<accession>A0A0U3QNC3</accession>
<dbReference type="RefSeq" id="WP_058930952.1">
    <property type="nucleotide sequence ID" value="NZ_CP013747.1"/>
</dbReference>
<dbReference type="SUPFAM" id="SSF109854">
    <property type="entry name" value="DinB/YfiT-like putative metalloenzymes"/>
    <property type="match status" value="1"/>
</dbReference>
<dbReference type="InterPro" id="IPR007061">
    <property type="entry name" value="MST-like"/>
</dbReference>
<reference evidence="2 3" key="1">
    <citation type="submission" date="2015-12" db="EMBL/GenBank/DDBJ databases">
        <authorList>
            <person name="Shamseldin A."/>
            <person name="Moawad H."/>
            <person name="Abd El-Rahim W.M."/>
            <person name="Sadowsky M.J."/>
        </authorList>
    </citation>
    <scope>NUCLEOTIDE SEQUENCE [LARGE SCALE GENOMIC DNA]</scope>
    <source>
        <strain evidence="2 3">Ar51</strain>
    </source>
</reference>
<dbReference type="Proteomes" id="UP000065151">
    <property type="component" value="Chromosome"/>
</dbReference>
<proteinExistence type="predicted"/>
<gene>
    <name evidence="2" type="ORF">AU252_12215</name>
</gene>
<dbReference type="STRING" id="121292.AU252_12215"/>
<evidence type="ECO:0008006" key="4">
    <source>
        <dbReference type="Google" id="ProtNLM"/>
    </source>
</evidence>
<organism evidence="2">
    <name type="scientific">Pseudarthrobacter sulfonivorans</name>
    <dbReference type="NCBI Taxonomy" id="121292"/>
    <lineage>
        <taxon>Bacteria</taxon>
        <taxon>Bacillati</taxon>
        <taxon>Actinomycetota</taxon>
        <taxon>Actinomycetes</taxon>
        <taxon>Micrococcales</taxon>
        <taxon>Micrococcaceae</taxon>
        <taxon>Pseudarthrobacter</taxon>
    </lineage>
</organism>
<evidence type="ECO:0000313" key="2">
    <source>
        <dbReference type="EMBL" id="ALV41828.1"/>
    </source>
</evidence>